<reference evidence="9" key="1">
    <citation type="submission" date="2020-11" db="EMBL/GenBank/DDBJ databases">
        <title>Kefir isolates.</title>
        <authorList>
            <person name="Marcisauskas S."/>
            <person name="Kim Y."/>
            <person name="Blasche S."/>
        </authorList>
    </citation>
    <scope>NUCLEOTIDE SEQUENCE</scope>
    <source>
        <strain evidence="9">Olga-1</strain>
    </source>
</reference>
<keyword evidence="10" id="KW-1185">Reference proteome</keyword>
<feature type="compositionally biased region" description="Basic and acidic residues" evidence="8">
    <location>
        <begin position="620"/>
        <end position="633"/>
    </location>
</feature>
<dbReference type="GO" id="GO:0005739">
    <property type="term" value="C:mitochondrion"/>
    <property type="evidence" value="ECO:0007669"/>
    <property type="project" value="UniProtKB-SubCell"/>
</dbReference>
<evidence type="ECO:0000256" key="3">
    <source>
        <dbReference type="ARBA" id="ARBA00009790"/>
    </source>
</evidence>
<name>A0A9P6WHW7_9ASCO</name>
<comment type="caution">
    <text evidence="9">The sequence shown here is derived from an EMBL/GenBank/DDBJ whole genome shotgun (WGS) entry which is preliminary data.</text>
</comment>
<evidence type="ECO:0000256" key="7">
    <source>
        <dbReference type="ARBA" id="ARBA00023128"/>
    </source>
</evidence>
<dbReference type="Pfam" id="PF12921">
    <property type="entry name" value="ATP13"/>
    <property type="match status" value="1"/>
</dbReference>
<comment type="subunit">
    <text evidence="4">Binds to the 5'UTR of the OLI1 mRNA.</text>
</comment>
<evidence type="ECO:0000256" key="4">
    <source>
        <dbReference type="ARBA" id="ARBA00011657"/>
    </source>
</evidence>
<accession>A0A9P6WHW7</accession>
<evidence type="ECO:0000256" key="2">
    <source>
        <dbReference type="ARBA" id="ARBA00004173"/>
    </source>
</evidence>
<comment type="subcellular location">
    <subcellularLocation>
        <location evidence="2">Mitochondrion</location>
    </subcellularLocation>
</comment>
<organism evidence="9 10">
    <name type="scientific">Pichia californica</name>
    <dbReference type="NCBI Taxonomy" id="460514"/>
    <lineage>
        <taxon>Eukaryota</taxon>
        <taxon>Fungi</taxon>
        <taxon>Dikarya</taxon>
        <taxon>Ascomycota</taxon>
        <taxon>Saccharomycotina</taxon>
        <taxon>Pichiomycetes</taxon>
        <taxon>Pichiales</taxon>
        <taxon>Pichiaceae</taxon>
        <taxon>Pichia</taxon>
    </lineage>
</organism>
<evidence type="ECO:0000313" key="9">
    <source>
        <dbReference type="EMBL" id="KAG0687191.1"/>
    </source>
</evidence>
<sequence>MNTYRSISLVGFKSLLLQTSIYLQAMLKGTSFAYTSVRRISFFVPSTRLNEFKKRQLQNNASFENFEKNFIELDQYANNLLNKKESSSNDSSVVLNGGPKIADFKFNNNSDVLAKSLDSINIDFLKNDPFTLIESTNSSNINKLIKNIKYLICTSDIRDLYNYLKLNISQISKLNQNLSTLEISIIIKKLIIYNNSISHRVKFLTKNKNYLENNSDYIKKLNIIYRSVYITTKSIFNSLMNSNILTHYDYTNLITFYYGRNQIKKTIDLIAIYEKKCLDNPIKYHLTNQIWAIKMDILSQTNINFWKLYGQTIFKINSNSNSIKLSHKYLYPHHGHNFQTLIKRYESEQQLNQLPENISILSIIIKGLGKHGDIKSLDKIIENNWGIKIDRENNNEIYLLKHFNINKKVNQLLWPDEDILISILLAYTKNGYLSNAIEINNLLINNYSNYHLFNTNNINKYWKLLLYSTGKYGDAVNKQLIDEINGSNIPISDKLGNSLIEIKYRFFDIVWKLCEKYIDNDIISRDLIELKIKYSSSHELLNNLPKVYQKINNLSYNKMILNMKFNQMTLQKYVRECCLELANRGKFLDANQLIEKYIKSKESMSELKVMLTEMQEAYARERVKSEERKRKSIDDDDDFELW</sequence>
<dbReference type="AlphaFoldDB" id="A0A9P6WHW7"/>
<evidence type="ECO:0000256" key="8">
    <source>
        <dbReference type="SAM" id="MobiDB-lite"/>
    </source>
</evidence>
<feature type="region of interest" description="Disordered" evidence="8">
    <location>
        <begin position="620"/>
        <end position="642"/>
    </location>
</feature>
<dbReference type="EMBL" id="PUHW01000301">
    <property type="protein sequence ID" value="KAG0687191.1"/>
    <property type="molecule type" value="Genomic_DNA"/>
</dbReference>
<proteinExistence type="inferred from homology"/>
<gene>
    <name evidence="9" type="ORF">C6P40_002759</name>
</gene>
<dbReference type="Proteomes" id="UP000697127">
    <property type="component" value="Unassembled WGS sequence"/>
</dbReference>
<keyword evidence="6" id="KW-0809">Transit peptide</keyword>
<comment type="similarity">
    <text evidence="3">Belongs to the AEP2 family.</text>
</comment>
<keyword evidence="7" id="KW-0496">Mitochondrion</keyword>
<protein>
    <recommendedName>
        <fullName evidence="5">ATPase expression protein 2, mitochondrial</fullName>
    </recommendedName>
</protein>
<evidence type="ECO:0000256" key="1">
    <source>
        <dbReference type="ARBA" id="ARBA00002412"/>
    </source>
</evidence>
<dbReference type="InterPro" id="IPR024319">
    <property type="entry name" value="ATPase_expression_mit"/>
</dbReference>
<comment type="function">
    <text evidence="1">Required for translation of the mitochondrial OLI1 transcript coding for the mitochondrial ATP synthase subunit 9.</text>
</comment>
<evidence type="ECO:0000256" key="6">
    <source>
        <dbReference type="ARBA" id="ARBA00022946"/>
    </source>
</evidence>
<evidence type="ECO:0000313" key="10">
    <source>
        <dbReference type="Proteomes" id="UP000697127"/>
    </source>
</evidence>
<evidence type="ECO:0000256" key="5">
    <source>
        <dbReference type="ARBA" id="ARBA00019258"/>
    </source>
</evidence>